<sequence>MDQLRSELSLGVNREDVTEAVEDDPILTMEELTDDFDCRREQCHQAVLITSG</sequence>
<name>A0AAD5QMH6_PARTN</name>
<evidence type="ECO:0000313" key="2">
    <source>
        <dbReference type="Proteomes" id="UP001196413"/>
    </source>
</evidence>
<reference evidence="1" key="1">
    <citation type="submission" date="2021-06" db="EMBL/GenBank/DDBJ databases">
        <title>Parelaphostrongylus tenuis whole genome reference sequence.</title>
        <authorList>
            <person name="Garwood T.J."/>
            <person name="Larsen P.A."/>
            <person name="Fountain-Jones N.M."/>
            <person name="Garbe J.R."/>
            <person name="Macchietto M.G."/>
            <person name="Kania S.A."/>
            <person name="Gerhold R.W."/>
            <person name="Richards J.E."/>
            <person name="Wolf T.M."/>
        </authorList>
    </citation>
    <scope>NUCLEOTIDE SEQUENCE</scope>
    <source>
        <strain evidence="1">MNPRO001-30</strain>
        <tissue evidence="1">Meninges</tissue>
    </source>
</reference>
<gene>
    <name evidence="1" type="ORF">KIN20_011476</name>
</gene>
<organism evidence="1 2">
    <name type="scientific">Parelaphostrongylus tenuis</name>
    <name type="common">Meningeal worm</name>
    <dbReference type="NCBI Taxonomy" id="148309"/>
    <lineage>
        <taxon>Eukaryota</taxon>
        <taxon>Metazoa</taxon>
        <taxon>Ecdysozoa</taxon>
        <taxon>Nematoda</taxon>
        <taxon>Chromadorea</taxon>
        <taxon>Rhabditida</taxon>
        <taxon>Rhabditina</taxon>
        <taxon>Rhabditomorpha</taxon>
        <taxon>Strongyloidea</taxon>
        <taxon>Metastrongylidae</taxon>
        <taxon>Parelaphostrongylus</taxon>
    </lineage>
</organism>
<comment type="caution">
    <text evidence="1">The sequence shown here is derived from an EMBL/GenBank/DDBJ whole genome shotgun (WGS) entry which is preliminary data.</text>
</comment>
<keyword evidence="2" id="KW-1185">Reference proteome</keyword>
<proteinExistence type="predicted"/>
<protein>
    <submittedName>
        <fullName evidence="1">Uncharacterized protein</fullName>
    </submittedName>
</protein>
<dbReference type="EMBL" id="JAHQIW010002101">
    <property type="protein sequence ID" value="KAJ1354505.1"/>
    <property type="molecule type" value="Genomic_DNA"/>
</dbReference>
<dbReference type="Proteomes" id="UP001196413">
    <property type="component" value="Unassembled WGS sequence"/>
</dbReference>
<accession>A0AAD5QMH6</accession>
<dbReference type="AlphaFoldDB" id="A0AAD5QMH6"/>
<evidence type="ECO:0000313" key="1">
    <source>
        <dbReference type="EMBL" id="KAJ1354505.1"/>
    </source>
</evidence>